<keyword evidence="1" id="KW-0675">Receptor</keyword>
<dbReference type="GO" id="GO:0030246">
    <property type="term" value="F:carbohydrate binding"/>
    <property type="evidence" value="ECO:0007669"/>
    <property type="project" value="UniProtKB-KW"/>
</dbReference>
<dbReference type="AlphaFoldDB" id="A0A2Z7BNT3"/>
<reference evidence="1 2" key="1">
    <citation type="journal article" date="2015" name="Proc. Natl. Acad. Sci. U.S.A.">
        <title>The resurrection genome of Boea hygrometrica: A blueprint for survival of dehydration.</title>
        <authorList>
            <person name="Xiao L."/>
            <person name="Yang G."/>
            <person name="Zhang L."/>
            <person name="Yang X."/>
            <person name="Zhao S."/>
            <person name="Ji Z."/>
            <person name="Zhou Q."/>
            <person name="Hu M."/>
            <person name="Wang Y."/>
            <person name="Chen M."/>
            <person name="Xu Y."/>
            <person name="Jin H."/>
            <person name="Xiao X."/>
            <person name="Hu G."/>
            <person name="Bao F."/>
            <person name="Hu Y."/>
            <person name="Wan P."/>
            <person name="Li L."/>
            <person name="Deng X."/>
            <person name="Kuang T."/>
            <person name="Xiang C."/>
            <person name="Zhu J.K."/>
            <person name="Oliver M.J."/>
            <person name="He Y."/>
        </authorList>
    </citation>
    <scope>NUCLEOTIDE SEQUENCE [LARGE SCALE GENOMIC DNA]</scope>
    <source>
        <strain evidence="2">cv. XS01</strain>
    </source>
</reference>
<dbReference type="Proteomes" id="UP000250235">
    <property type="component" value="Unassembled WGS sequence"/>
</dbReference>
<keyword evidence="1" id="KW-0418">Kinase</keyword>
<dbReference type="EMBL" id="KV005682">
    <property type="protein sequence ID" value="KZV33768.1"/>
    <property type="molecule type" value="Genomic_DNA"/>
</dbReference>
<proteinExistence type="predicted"/>
<name>A0A2Z7BNT3_9LAMI</name>
<accession>A0A2Z7BNT3</accession>
<gene>
    <name evidence="1" type="ORF">F511_09439</name>
</gene>
<keyword evidence="1" id="KW-0430">Lectin</keyword>
<evidence type="ECO:0000313" key="2">
    <source>
        <dbReference type="Proteomes" id="UP000250235"/>
    </source>
</evidence>
<keyword evidence="1" id="KW-0808">Transferase</keyword>
<organism evidence="1 2">
    <name type="scientific">Dorcoceras hygrometricum</name>
    <dbReference type="NCBI Taxonomy" id="472368"/>
    <lineage>
        <taxon>Eukaryota</taxon>
        <taxon>Viridiplantae</taxon>
        <taxon>Streptophyta</taxon>
        <taxon>Embryophyta</taxon>
        <taxon>Tracheophyta</taxon>
        <taxon>Spermatophyta</taxon>
        <taxon>Magnoliopsida</taxon>
        <taxon>eudicotyledons</taxon>
        <taxon>Gunneridae</taxon>
        <taxon>Pentapetalae</taxon>
        <taxon>asterids</taxon>
        <taxon>lamiids</taxon>
        <taxon>Lamiales</taxon>
        <taxon>Gesneriaceae</taxon>
        <taxon>Didymocarpoideae</taxon>
        <taxon>Trichosporeae</taxon>
        <taxon>Loxocarpinae</taxon>
        <taxon>Dorcoceras</taxon>
    </lineage>
</organism>
<evidence type="ECO:0000313" key="1">
    <source>
        <dbReference type="EMBL" id="KZV33768.1"/>
    </source>
</evidence>
<protein>
    <submittedName>
        <fullName evidence="1">Putative L-type lectin-domain containing receptor kinase S.5</fullName>
    </submittedName>
</protein>
<sequence>MRTTTPKAKRLEKVTLRSEVLIRPAVKRKCTTIGRAAVRPTVPIQMTHPPKCKLILLEDSDSEDPKPLLKEIKVSAPVDQNALTSSRLKAKIFAVPDNESLSLRILYGLVEQNPFLLRRCQDSR</sequence>
<dbReference type="GO" id="GO:0016301">
    <property type="term" value="F:kinase activity"/>
    <property type="evidence" value="ECO:0007669"/>
    <property type="project" value="UniProtKB-KW"/>
</dbReference>
<keyword evidence="2" id="KW-1185">Reference proteome</keyword>